<feature type="signal peptide" evidence="1">
    <location>
        <begin position="1"/>
        <end position="28"/>
    </location>
</feature>
<sequence length="174" mass="18074">MTLARRRSFAAFLATVVMCVLSLVPARAAPTAAGGYSHVSIDVSVLEAQGLGPMARFVGAQLHAQMRRQFAGRLGVRGAPAILVRLTGLSLPSYVGGSGLGFGGRRGGGVGSDFLEGDTLVIARSGAVIYSQHILTNLPSSSGGAWYDPDVDAKRIAAICGAYAGWSYRYVTGR</sequence>
<feature type="chain" id="PRO_5037502888" evidence="1">
    <location>
        <begin position="29"/>
        <end position="174"/>
    </location>
</feature>
<dbReference type="EMBL" id="BMGG01000008">
    <property type="protein sequence ID" value="GGC82644.1"/>
    <property type="molecule type" value="Genomic_DNA"/>
</dbReference>
<dbReference type="RefSeq" id="WP_188611466.1">
    <property type="nucleotide sequence ID" value="NZ_BMGG01000008.1"/>
</dbReference>
<evidence type="ECO:0000313" key="2">
    <source>
        <dbReference type="EMBL" id="GGC82644.1"/>
    </source>
</evidence>
<evidence type="ECO:0000313" key="3">
    <source>
        <dbReference type="Proteomes" id="UP000637002"/>
    </source>
</evidence>
<reference evidence="2" key="2">
    <citation type="submission" date="2020-09" db="EMBL/GenBank/DDBJ databases">
        <authorList>
            <person name="Sun Q."/>
            <person name="Zhou Y."/>
        </authorList>
    </citation>
    <scope>NUCLEOTIDE SEQUENCE</scope>
    <source>
        <strain evidence="2">CGMCC 1.12919</strain>
    </source>
</reference>
<keyword evidence="3" id="KW-1185">Reference proteome</keyword>
<name>A0A916UR43_9HYPH</name>
<keyword evidence="1" id="KW-0732">Signal</keyword>
<evidence type="ECO:0000256" key="1">
    <source>
        <dbReference type="SAM" id="SignalP"/>
    </source>
</evidence>
<reference evidence="2" key="1">
    <citation type="journal article" date="2014" name="Int. J. Syst. Evol. Microbiol.">
        <title>Complete genome sequence of Corynebacterium casei LMG S-19264T (=DSM 44701T), isolated from a smear-ripened cheese.</title>
        <authorList>
            <consortium name="US DOE Joint Genome Institute (JGI-PGF)"/>
            <person name="Walter F."/>
            <person name="Albersmeier A."/>
            <person name="Kalinowski J."/>
            <person name="Ruckert C."/>
        </authorList>
    </citation>
    <scope>NUCLEOTIDE SEQUENCE</scope>
    <source>
        <strain evidence="2">CGMCC 1.12919</strain>
    </source>
</reference>
<dbReference type="Proteomes" id="UP000637002">
    <property type="component" value="Unassembled WGS sequence"/>
</dbReference>
<comment type="caution">
    <text evidence="2">The sequence shown here is derived from an EMBL/GenBank/DDBJ whole genome shotgun (WGS) entry which is preliminary data.</text>
</comment>
<proteinExistence type="predicted"/>
<accession>A0A916UR43</accession>
<gene>
    <name evidence="2" type="ORF">GCM10010994_45680</name>
</gene>
<dbReference type="AlphaFoldDB" id="A0A916UR43"/>
<protein>
    <submittedName>
        <fullName evidence="2">Uncharacterized protein</fullName>
    </submittedName>
</protein>
<organism evidence="2 3">
    <name type="scientific">Chelatococcus reniformis</name>
    <dbReference type="NCBI Taxonomy" id="1494448"/>
    <lineage>
        <taxon>Bacteria</taxon>
        <taxon>Pseudomonadati</taxon>
        <taxon>Pseudomonadota</taxon>
        <taxon>Alphaproteobacteria</taxon>
        <taxon>Hyphomicrobiales</taxon>
        <taxon>Chelatococcaceae</taxon>
        <taxon>Chelatococcus</taxon>
    </lineage>
</organism>